<evidence type="ECO:0000259" key="7">
    <source>
        <dbReference type="PROSITE" id="PS50262"/>
    </source>
</evidence>
<dbReference type="InterPro" id="IPR017452">
    <property type="entry name" value="GPCR_Rhodpsn_7TM"/>
</dbReference>
<name>A0AAV4AYN0_9GAST</name>
<feature type="compositionally biased region" description="Basic and acidic residues" evidence="5">
    <location>
        <begin position="273"/>
        <end position="287"/>
    </location>
</feature>
<evidence type="ECO:0000256" key="4">
    <source>
        <dbReference type="ARBA" id="ARBA00023136"/>
    </source>
</evidence>
<gene>
    <name evidence="8" type="ORF">PoB_003843000</name>
</gene>
<keyword evidence="4 6" id="KW-0472">Membrane</keyword>
<accession>A0AAV4AYN0</accession>
<reference evidence="8 9" key="1">
    <citation type="journal article" date="2021" name="Elife">
        <title>Chloroplast acquisition without the gene transfer in kleptoplastic sea slugs, Plakobranchus ocellatus.</title>
        <authorList>
            <person name="Maeda T."/>
            <person name="Takahashi S."/>
            <person name="Yoshida T."/>
            <person name="Shimamura S."/>
            <person name="Takaki Y."/>
            <person name="Nagai Y."/>
            <person name="Toyoda A."/>
            <person name="Suzuki Y."/>
            <person name="Arimoto A."/>
            <person name="Ishii H."/>
            <person name="Satoh N."/>
            <person name="Nishiyama T."/>
            <person name="Hasebe M."/>
            <person name="Maruyama T."/>
            <person name="Minagawa J."/>
            <person name="Obokata J."/>
            <person name="Shigenobu S."/>
        </authorList>
    </citation>
    <scope>NUCLEOTIDE SEQUENCE [LARGE SCALE GENOMIC DNA]</scope>
</reference>
<dbReference type="InterPro" id="IPR052954">
    <property type="entry name" value="GPCR-Ligand_Int"/>
</dbReference>
<evidence type="ECO:0000256" key="6">
    <source>
        <dbReference type="SAM" id="Phobius"/>
    </source>
</evidence>
<dbReference type="GO" id="GO:0016020">
    <property type="term" value="C:membrane"/>
    <property type="evidence" value="ECO:0007669"/>
    <property type="project" value="UniProtKB-SubCell"/>
</dbReference>
<evidence type="ECO:0000256" key="2">
    <source>
        <dbReference type="ARBA" id="ARBA00022692"/>
    </source>
</evidence>
<dbReference type="InterPro" id="IPR000276">
    <property type="entry name" value="GPCR_Rhodpsn"/>
</dbReference>
<keyword evidence="9" id="KW-1185">Reference proteome</keyword>
<keyword evidence="2 6" id="KW-0812">Transmembrane</keyword>
<evidence type="ECO:0000256" key="3">
    <source>
        <dbReference type="ARBA" id="ARBA00022989"/>
    </source>
</evidence>
<feature type="transmembrane region" description="Helical" evidence="6">
    <location>
        <begin position="169"/>
        <end position="194"/>
    </location>
</feature>
<feature type="compositionally biased region" description="Low complexity" evidence="5">
    <location>
        <begin position="288"/>
        <end position="302"/>
    </location>
</feature>
<comment type="subcellular location">
    <subcellularLocation>
        <location evidence="1">Membrane</location>
    </subcellularLocation>
</comment>
<dbReference type="Gene3D" id="1.20.1070.10">
    <property type="entry name" value="Rhodopsin 7-helix transmembrane proteins"/>
    <property type="match status" value="2"/>
</dbReference>
<keyword evidence="3 6" id="KW-1133">Transmembrane helix</keyword>
<evidence type="ECO:0000256" key="5">
    <source>
        <dbReference type="SAM" id="MobiDB-lite"/>
    </source>
</evidence>
<feature type="transmembrane region" description="Helical" evidence="6">
    <location>
        <begin position="445"/>
        <end position="470"/>
    </location>
</feature>
<evidence type="ECO:0000313" key="9">
    <source>
        <dbReference type="Proteomes" id="UP000735302"/>
    </source>
</evidence>
<evidence type="ECO:0000256" key="1">
    <source>
        <dbReference type="ARBA" id="ARBA00004370"/>
    </source>
</evidence>
<organism evidence="8 9">
    <name type="scientific">Plakobranchus ocellatus</name>
    <dbReference type="NCBI Taxonomy" id="259542"/>
    <lineage>
        <taxon>Eukaryota</taxon>
        <taxon>Metazoa</taxon>
        <taxon>Spiralia</taxon>
        <taxon>Lophotrochozoa</taxon>
        <taxon>Mollusca</taxon>
        <taxon>Gastropoda</taxon>
        <taxon>Heterobranchia</taxon>
        <taxon>Euthyneura</taxon>
        <taxon>Panpulmonata</taxon>
        <taxon>Sacoglossa</taxon>
        <taxon>Placobranchoidea</taxon>
        <taxon>Plakobranchidae</taxon>
        <taxon>Plakobranchus</taxon>
    </lineage>
</organism>
<sequence>MAMDAATHSTVAAMDKEMTSYPSPGIEPMSRSDIGLISDEVRKTFELIIHAVISNIIAVPGVVCNIINILVYWRIGFKESITVSLFALAISDTGILIVKIWNGVCQASSIRESSDMGSFMYELSLVTGVFKRTLAKISIWITVLITMERCACISLPLKVKRIFTPGRTVLVIASCAVLIFLSTVPIYMSVYIGYRPVHGTNRTRLGVLRTTSAESLRGMSISINLFIQFFSLVVIIVSNGLLLAALQREKRNLTAQNTNSFKMISLLSGSDQTAEREALGSSQEDRQGPVPGSSSQSVSTSTISWHVQDNAEAGEPSETRHPIAQSKTSQHSLAPPNPKHKSSAKLKGRDHSITAWTETHTTLQNPKSGGETCQIDTELKKQRLGSLQACGPNAVAVLSQQRNWRIGKMVAMLSLVLLVSYIPEIVQLIISLIEPEFGSAGRYRRIFAVSWSFVTLLETFNASINIAVYYKMSTLYRSTVRKMLCRGGNRVGDGSLAVSTPRPT</sequence>
<dbReference type="SUPFAM" id="SSF81321">
    <property type="entry name" value="Family A G protein-coupled receptor-like"/>
    <property type="match status" value="1"/>
</dbReference>
<dbReference type="PANTHER" id="PTHR46641">
    <property type="entry name" value="FMRFAMIDE RECEPTOR-RELATED"/>
    <property type="match status" value="1"/>
</dbReference>
<dbReference type="Proteomes" id="UP000735302">
    <property type="component" value="Unassembled WGS sequence"/>
</dbReference>
<dbReference type="EMBL" id="BLXT01004368">
    <property type="protein sequence ID" value="GFO11925.1"/>
    <property type="molecule type" value="Genomic_DNA"/>
</dbReference>
<protein>
    <submittedName>
        <fullName evidence="8">Chemosensory receptor b</fullName>
    </submittedName>
</protein>
<dbReference type="AlphaFoldDB" id="A0AAV4AYN0"/>
<keyword evidence="8" id="KW-0675">Receptor</keyword>
<feature type="transmembrane region" description="Helical" evidence="6">
    <location>
        <begin position="225"/>
        <end position="246"/>
    </location>
</feature>
<proteinExistence type="predicted"/>
<feature type="transmembrane region" description="Helical" evidence="6">
    <location>
        <begin position="410"/>
        <end position="433"/>
    </location>
</feature>
<dbReference type="GO" id="GO:0004930">
    <property type="term" value="F:G protein-coupled receptor activity"/>
    <property type="evidence" value="ECO:0007669"/>
    <property type="project" value="InterPro"/>
</dbReference>
<dbReference type="PROSITE" id="PS50262">
    <property type="entry name" value="G_PROTEIN_RECEP_F1_2"/>
    <property type="match status" value="1"/>
</dbReference>
<feature type="transmembrane region" description="Helical" evidence="6">
    <location>
        <begin position="47"/>
        <end position="71"/>
    </location>
</feature>
<feature type="transmembrane region" description="Helical" evidence="6">
    <location>
        <begin position="83"/>
        <end position="101"/>
    </location>
</feature>
<dbReference type="Pfam" id="PF00001">
    <property type="entry name" value="7tm_1"/>
    <property type="match status" value="1"/>
</dbReference>
<feature type="region of interest" description="Disordered" evidence="5">
    <location>
        <begin position="273"/>
        <end position="349"/>
    </location>
</feature>
<feature type="domain" description="G-protein coupled receptors family 1 profile" evidence="7">
    <location>
        <begin position="64"/>
        <end position="469"/>
    </location>
</feature>
<evidence type="ECO:0000313" key="8">
    <source>
        <dbReference type="EMBL" id="GFO11925.1"/>
    </source>
</evidence>
<comment type="caution">
    <text evidence="8">The sequence shown here is derived from an EMBL/GenBank/DDBJ whole genome shotgun (WGS) entry which is preliminary data.</text>
</comment>